<evidence type="ECO:0000313" key="1">
    <source>
        <dbReference type="EMBL" id="BAI39747.1"/>
    </source>
</evidence>
<reference evidence="1" key="1">
    <citation type="journal article" date="2009" name="Plant J.">
        <title>Comparative analysis of complete orthologous centromeres from two subspecies of rice reveals rapid variation of centromere organization and structure.</title>
        <authorList>
            <person name="Wu J."/>
            <person name="Fujisawa M."/>
            <person name="Tian Z."/>
            <person name="Yamagata H."/>
            <person name="Kamiya K."/>
            <person name="Shibata M."/>
            <person name="Hosokawa S."/>
            <person name="Ito Y."/>
            <person name="Hamada M."/>
            <person name="Katagiri S."/>
            <person name="Kurita K."/>
            <person name="Yamamoto M."/>
            <person name="Kikuta A."/>
            <person name="Machita K."/>
            <person name="Karasawa W."/>
            <person name="Kanamori H."/>
            <person name="Namiki N."/>
            <person name="Mizuno H."/>
            <person name="Ma J."/>
            <person name="Sasaki T."/>
            <person name="Matsumoto T."/>
        </authorList>
    </citation>
    <scope>NUCLEOTIDE SEQUENCE</scope>
</reference>
<organism evidence="1">
    <name type="scientific">Oryza sativa subsp. indica</name>
    <name type="common">Rice</name>
    <dbReference type="NCBI Taxonomy" id="39946"/>
    <lineage>
        <taxon>Eukaryota</taxon>
        <taxon>Viridiplantae</taxon>
        <taxon>Streptophyta</taxon>
        <taxon>Embryophyta</taxon>
        <taxon>Tracheophyta</taxon>
        <taxon>Spermatophyta</taxon>
        <taxon>Magnoliopsida</taxon>
        <taxon>Liliopsida</taxon>
        <taxon>Poales</taxon>
        <taxon>Poaceae</taxon>
        <taxon>BOP clade</taxon>
        <taxon>Oryzoideae</taxon>
        <taxon>Oryzeae</taxon>
        <taxon>Oryzinae</taxon>
        <taxon>Oryza</taxon>
        <taxon>Oryza sativa</taxon>
    </lineage>
</organism>
<proteinExistence type="predicted"/>
<dbReference type="AlphaFoldDB" id="C8TF25"/>
<accession>C8TF25</accession>
<sequence>MVQIGLKANRTAAEAAAWLGHGTRPPHRPWHTVARAATGGTGWWHVPARGETTANGDDGR</sequence>
<dbReference type="EMBL" id="AP009082">
    <property type="protein sequence ID" value="BAI39747.1"/>
    <property type="molecule type" value="Genomic_DNA"/>
</dbReference>
<gene>
    <name evidence="1" type="primary">K0063H06.36</name>
</gene>
<protein>
    <submittedName>
        <fullName evidence="1">Uncharacterized protein K0063H06.36</fullName>
    </submittedName>
</protein>
<name>C8TF25_ORYSI</name>